<sequence>MDEYSIKKLSLSEKDVLVLSFKDVRLYKEFMKNSEHQTKIRNSIKALFKREVGIIPLPPGIELGVIEKKEIAPWVAFTQMTGETGLPEVIV</sequence>
<dbReference type="EMBL" id="MT142547">
    <property type="protein sequence ID" value="QJA84995.1"/>
    <property type="molecule type" value="Genomic_DNA"/>
</dbReference>
<accession>A0A6M3KU51</accession>
<gene>
    <name evidence="1" type="ORF">MM415B02303_0003</name>
</gene>
<dbReference type="AlphaFoldDB" id="A0A6M3KU51"/>
<name>A0A6M3KU51_9ZZZZ</name>
<organism evidence="1">
    <name type="scientific">viral metagenome</name>
    <dbReference type="NCBI Taxonomy" id="1070528"/>
    <lineage>
        <taxon>unclassified sequences</taxon>
        <taxon>metagenomes</taxon>
        <taxon>organismal metagenomes</taxon>
    </lineage>
</organism>
<evidence type="ECO:0000313" key="1">
    <source>
        <dbReference type="EMBL" id="QJA84995.1"/>
    </source>
</evidence>
<protein>
    <submittedName>
        <fullName evidence="1">Uncharacterized protein</fullName>
    </submittedName>
</protein>
<proteinExistence type="predicted"/>
<reference evidence="1" key="1">
    <citation type="submission" date="2020-03" db="EMBL/GenBank/DDBJ databases">
        <title>The deep terrestrial virosphere.</title>
        <authorList>
            <person name="Holmfeldt K."/>
            <person name="Nilsson E."/>
            <person name="Simone D."/>
            <person name="Lopez-Fernandez M."/>
            <person name="Wu X."/>
            <person name="de Brujin I."/>
            <person name="Lundin D."/>
            <person name="Andersson A."/>
            <person name="Bertilsson S."/>
            <person name="Dopson M."/>
        </authorList>
    </citation>
    <scope>NUCLEOTIDE SEQUENCE</scope>
    <source>
        <strain evidence="1">MM415B02303</strain>
    </source>
</reference>